<dbReference type="AlphaFoldDB" id="A0A7X3G748"/>
<evidence type="ECO:0000313" key="2">
    <source>
        <dbReference type="Proteomes" id="UP000461595"/>
    </source>
</evidence>
<dbReference type="Proteomes" id="UP000461595">
    <property type="component" value="Unassembled WGS sequence"/>
</dbReference>
<proteinExistence type="predicted"/>
<reference evidence="1 2" key="1">
    <citation type="submission" date="2019-12" db="EMBL/GenBank/DDBJ databases">
        <title>Microbes associate with the intestines of laboratory mice.</title>
        <authorList>
            <person name="Navarre W."/>
            <person name="Wong E."/>
        </authorList>
    </citation>
    <scope>NUCLEOTIDE SEQUENCE [LARGE SCALE GENOMIC DNA]</scope>
    <source>
        <strain evidence="1 2">NM51_B2-22</strain>
    </source>
</reference>
<dbReference type="EMBL" id="WSRS01000004">
    <property type="protein sequence ID" value="MVX58235.1"/>
    <property type="molecule type" value="Genomic_DNA"/>
</dbReference>
<sequence length="80" mass="8993">MGKIDNQMIVLYEIADNADVRQYSAVSGERKGIATYNKKEKSYFYEGDDLQDFTDFVKNTLVGSVLKNKVLPAKIVHGFG</sequence>
<name>A0A7X3G748_9STRE</name>
<dbReference type="OrthoDB" id="2223441at2"/>
<gene>
    <name evidence="1" type="ORF">E5983_00920</name>
</gene>
<protein>
    <submittedName>
        <fullName evidence="1">Uncharacterized protein</fullName>
    </submittedName>
</protein>
<organism evidence="1 2">
    <name type="scientific">Streptococcus danieliae</name>
    <dbReference type="NCBI Taxonomy" id="747656"/>
    <lineage>
        <taxon>Bacteria</taxon>
        <taxon>Bacillati</taxon>
        <taxon>Bacillota</taxon>
        <taxon>Bacilli</taxon>
        <taxon>Lactobacillales</taxon>
        <taxon>Streptococcaceae</taxon>
        <taxon>Streptococcus</taxon>
    </lineage>
</organism>
<evidence type="ECO:0000313" key="1">
    <source>
        <dbReference type="EMBL" id="MVX58235.1"/>
    </source>
</evidence>
<accession>A0A7X3G748</accession>
<dbReference type="RefSeq" id="WP_160332067.1">
    <property type="nucleotide sequence ID" value="NZ_WSRS01000004.1"/>
</dbReference>
<comment type="caution">
    <text evidence="1">The sequence shown here is derived from an EMBL/GenBank/DDBJ whole genome shotgun (WGS) entry which is preliminary data.</text>
</comment>